<evidence type="ECO:0008006" key="3">
    <source>
        <dbReference type="Google" id="ProtNLM"/>
    </source>
</evidence>
<dbReference type="RefSeq" id="WP_224477738.1">
    <property type="nucleotide sequence ID" value="NZ_JAIUJS010000003.1"/>
</dbReference>
<sequence>MKRFLLFTVLVSVLVSCSAKKQIEEAISHGNYDHAISEALRKLENNKDKKRKQAYVTMLKDAYDKVLEEDLLHISHLKKDGNPELYKSIYEAYVDLENRQNAVKRIMPLTINGKVITFEFNDYSDALVEYRYKTSDHLMDKGLDLLDTGIKRNAREAYGLFEYVNDINPNFENVRSLMNEAHQTGMNYVHVSIANETHQMIPQRLEAELLDFNTYGINQFWTTYHAIKDDSLDYDYAMQLKLKRINVSPERINERQLLRERAVVDGWEYLLDENGNVAKDSLGNDIKVDRIITARARFFEVLQTKSAQVIADVVYTDLRQNQIVDSFTLDSGFIFENVFGRFRGDKRALNRDDRNLLRQRQVRFPTDEQMVYDSGEDLKQKLKQVINSYRIES</sequence>
<organism evidence="1 2">
    <name type="scientific">Winogradskyella vincentii</name>
    <dbReference type="NCBI Taxonomy" id="2877122"/>
    <lineage>
        <taxon>Bacteria</taxon>
        <taxon>Pseudomonadati</taxon>
        <taxon>Bacteroidota</taxon>
        <taxon>Flavobacteriia</taxon>
        <taxon>Flavobacteriales</taxon>
        <taxon>Flavobacteriaceae</taxon>
        <taxon>Winogradskyella</taxon>
    </lineage>
</organism>
<evidence type="ECO:0000313" key="1">
    <source>
        <dbReference type="EMBL" id="MCA0152807.1"/>
    </source>
</evidence>
<dbReference type="Proteomes" id="UP001198402">
    <property type="component" value="Unassembled WGS sequence"/>
</dbReference>
<dbReference type="EMBL" id="JAIUJS010000003">
    <property type="protein sequence ID" value="MCA0152807.1"/>
    <property type="molecule type" value="Genomic_DNA"/>
</dbReference>
<reference evidence="2" key="1">
    <citation type="submission" date="2023-07" db="EMBL/GenBank/DDBJ databases">
        <authorList>
            <person name="Yue Y."/>
        </authorList>
    </citation>
    <scope>NUCLEOTIDE SEQUENCE [LARGE SCALE GENOMIC DNA]</scope>
    <source>
        <strain evidence="2">2Y89</strain>
    </source>
</reference>
<keyword evidence="2" id="KW-1185">Reference proteome</keyword>
<dbReference type="PROSITE" id="PS51257">
    <property type="entry name" value="PROKAR_LIPOPROTEIN"/>
    <property type="match status" value="1"/>
</dbReference>
<evidence type="ECO:0000313" key="2">
    <source>
        <dbReference type="Proteomes" id="UP001198402"/>
    </source>
</evidence>
<accession>A0ABS7Y2E0</accession>
<comment type="caution">
    <text evidence="1">The sequence shown here is derived from an EMBL/GenBank/DDBJ whole genome shotgun (WGS) entry which is preliminary data.</text>
</comment>
<name>A0ABS7Y2E0_9FLAO</name>
<protein>
    <recommendedName>
        <fullName evidence="3">Lipoprotein</fullName>
    </recommendedName>
</protein>
<proteinExistence type="predicted"/>
<gene>
    <name evidence="1" type="ORF">LBV24_06235</name>
</gene>